<evidence type="ECO:0000313" key="2">
    <source>
        <dbReference type="EMBL" id="BCL61735.1"/>
    </source>
</evidence>
<dbReference type="Proteomes" id="UP000826725">
    <property type="component" value="Chromosome"/>
</dbReference>
<accession>A0A8D5FJ47</accession>
<gene>
    <name evidence="2" type="ORF">DGMP_24280</name>
</gene>
<keyword evidence="1" id="KW-1133">Transmembrane helix</keyword>
<organism evidence="2 3">
    <name type="scientific">Desulfomarina profundi</name>
    <dbReference type="NCBI Taxonomy" id="2772557"/>
    <lineage>
        <taxon>Bacteria</taxon>
        <taxon>Pseudomonadati</taxon>
        <taxon>Thermodesulfobacteriota</taxon>
        <taxon>Desulfobulbia</taxon>
        <taxon>Desulfobulbales</taxon>
        <taxon>Desulfobulbaceae</taxon>
        <taxon>Desulfomarina</taxon>
    </lineage>
</organism>
<feature type="transmembrane region" description="Helical" evidence="1">
    <location>
        <begin position="115"/>
        <end position="135"/>
    </location>
</feature>
<feature type="transmembrane region" description="Helical" evidence="1">
    <location>
        <begin position="9"/>
        <end position="25"/>
    </location>
</feature>
<evidence type="ECO:0000256" key="1">
    <source>
        <dbReference type="SAM" id="Phobius"/>
    </source>
</evidence>
<proteinExistence type="predicted"/>
<dbReference type="EMBL" id="AP024086">
    <property type="protein sequence ID" value="BCL61735.1"/>
    <property type="molecule type" value="Genomic_DNA"/>
</dbReference>
<keyword evidence="1" id="KW-0812">Transmembrane</keyword>
<feature type="transmembrane region" description="Helical" evidence="1">
    <location>
        <begin position="185"/>
        <end position="206"/>
    </location>
</feature>
<sequence>MKIYLNRSLGYLFLSLFIALAFGPYDGNPFSKPYQYNSLDNHISGEERDVGPTAKDMEWIPKEFQKKMAELKQRTKKMTAAHIKMMQELEKERRQEENSPKFIKEAQLKRRVQTIRYILAAVFLLPSLTLIRRGYTKQPGIPINPRWVAITADMVFILFLSIMAYCVVAYGWNKFTGTTPYLYDPVAMMTATVVYIPVIIFCAYFTSNLSAQSVEIGDEGIRVHYPANVLFAAWKSIQDFDLKETYTVAGASKFKAPRKLQTKLVIHTNHGDMDLFEPGLKKTKSALINKLKNNAPQCLQEKIEKLMTW</sequence>
<keyword evidence="3" id="KW-1185">Reference proteome</keyword>
<reference evidence="2" key="1">
    <citation type="submission" date="2020-09" db="EMBL/GenBank/DDBJ databases">
        <title>Desulfogranum mesoprofundum gen. nov., sp. nov., a novel mesophilic, sulfate-reducing chemolithoautotroph isolated from a deep-sea hydrothermal vent chimney in the Suiyo Seamount.</title>
        <authorList>
            <person name="Hashimoto Y."/>
            <person name="Nakagawa S."/>
        </authorList>
    </citation>
    <scope>NUCLEOTIDE SEQUENCE</scope>
    <source>
        <strain evidence="2">KT2</strain>
    </source>
</reference>
<keyword evidence="1" id="KW-0472">Membrane</keyword>
<dbReference type="KEGG" id="dbk:DGMP_24280"/>
<evidence type="ECO:0000313" key="3">
    <source>
        <dbReference type="Proteomes" id="UP000826725"/>
    </source>
</evidence>
<name>A0A8D5FJ47_9BACT</name>
<feature type="transmembrane region" description="Helical" evidence="1">
    <location>
        <begin position="147"/>
        <end position="173"/>
    </location>
</feature>
<protein>
    <submittedName>
        <fullName evidence="2">Uncharacterized protein</fullName>
    </submittedName>
</protein>
<dbReference type="RefSeq" id="WP_228854159.1">
    <property type="nucleotide sequence ID" value="NZ_AP024086.1"/>
</dbReference>
<dbReference type="AlphaFoldDB" id="A0A8D5FJ47"/>